<protein>
    <submittedName>
        <fullName evidence="2">Uncharacterized protein</fullName>
    </submittedName>
</protein>
<feature type="region of interest" description="Disordered" evidence="1">
    <location>
        <begin position="65"/>
        <end position="103"/>
    </location>
</feature>
<reference evidence="2 3" key="1">
    <citation type="submission" date="2018-04" db="EMBL/GenBank/DDBJ databases">
        <title>The genome of golden apple snail Pomacea canaliculata provides insight into stress tolerance and invasive adaptation.</title>
        <authorList>
            <person name="Liu C."/>
            <person name="Liu B."/>
            <person name="Ren Y."/>
            <person name="Zhang Y."/>
            <person name="Wang H."/>
            <person name="Li S."/>
            <person name="Jiang F."/>
            <person name="Yin L."/>
            <person name="Zhang G."/>
            <person name="Qian W."/>
            <person name="Fan W."/>
        </authorList>
    </citation>
    <scope>NUCLEOTIDE SEQUENCE [LARGE SCALE GENOMIC DNA]</scope>
    <source>
        <strain evidence="2">SZHN2017</strain>
        <tissue evidence="2">Muscle</tissue>
    </source>
</reference>
<organism evidence="2 3">
    <name type="scientific">Pomacea canaliculata</name>
    <name type="common">Golden apple snail</name>
    <dbReference type="NCBI Taxonomy" id="400727"/>
    <lineage>
        <taxon>Eukaryota</taxon>
        <taxon>Metazoa</taxon>
        <taxon>Spiralia</taxon>
        <taxon>Lophotrochozoa</taxon>
        <taxon>Mollusca</taxon>
        <taxon>Gastropoda</taxon>
        <taxon>Caenogastropoda</taxon>
        <taxon>Architaenioglossa</taxon>
        <taxon>Ampullarioidea</taxon>
        <taxon>Ampullariidae</taxon>
        <taxon>Pomacea</taxon>
    </lineage>
</organism>
<comment type="caution">
    <text evidence="2">The sequence shown here is derived from an EMBL/GenBank/DDBJ whole genome shotgun (WGS) entry which is preliminary data.</text>
</comment>
<evidence type="ECO:0000256" key="1">
    <source>
        <dbReference type="SAM" id="MobiDB-lite"/>
    </source>
</evidence>
<keyword evidence="3" id="KW-1185">Reference proteome</keyword>
<dbReference type="AlphaFoldDB" id="A0A2T7PY57"/>
<name>A0A2T7PY57_POMCA</name>
<feature type="region of interest" description="Disordered" evidence="1">
    <location>
        <begin position="1"/>
        <end position="33"/>
    </location>
</feature>
<dbReference type="Proteomes" id="UP000245119">
    <property type="component" value="Linkage Group LG1"/>
</dbReference>
<proteinExistence type="predicted"/>
<evidence type="ECO:0000313" key="2">
    <source>
        <dbReference type="EMBL" id="PVD38354.1"/>
    </source>
</evidence>
<accession>A0A2T7PY57</accession>
<dbReference type="EMBL" id="PZQS01000001">
    <property type="protein sequence ID" value="PVD38354.1"/>
    <property type="molecule type" value="Genomic_DNA"/>
</dbReference>
<gene>
    <name evidence="2" type="ORF">C0Q70_00968</name>
</gene>
<feature type="compositionally biased region" description="Pro residues" evidence="1">
    <location>
        <begin position="70"/>
        <end position="79"/>
    </location>
</feature>
<sequence>MKRNEWVCSSRSIAPQTRAAASRSPGEDSSPSARLRAAGIVCVFKGRGYSLDHEGVRRRVERKAFRLPTAPLPPRPPSGPFGELPRRGQLHQPPPPPRRHQLPVALPTSLPVCTVWHRALVS</sequence>
<evidence type="ECO:0000313" key="3">
    <source>
        <dbReference type="Proteomes" id="UP000245119"/>
    </source>
</evidence>